<keyword evidence="9" id="KW-0539">Nucleus</keyword>
<dbReference type="InterPro" id="IPR024811">
    <property type="entry name" value="ASX/ASX-like"/>
</dbReference>
<evidence type="ECO:0000256" key="2">
    <source>
        <dbReference type="ARBA" id="ARBA00006391"/>
    </source>
</evidence>
<dbReference type="GO" id="GO:0009887">
    <property type="term" value="P:animal organ morphogenesis"/>
    <property type="evidence" value="ECO:0007669"/>
    <property type="project" value="TreeGrafter"/>
</dbReference>
<dbReference type="Pfam" id="PF13919">
    <property type="entry name" value="ASXH"/>
    <property type="match status" value="1"/>
</dbReference>
<feature type="compositionally biased region" description="Low complexity" evidence="10">
    <location>
        <begin position="289"/>
        <end position="319"/>
    </location>
</feature>
<feature type="compositionally biased region" description="Basic and acidic residues" evidence="10">
    <location>
        <begin position="538"/>
        <end position="567"/>
    </location>
</feature>
<dbReference type="PANTHER" id="PTHR13578:SF20">
    <property type="entry name" value="POLYCOMB PROTEIN ASX"/>
    <property type="match status" value="1"/>
</dbReference>
<feature type="region of interest" description="Disordered" evidence="10">
    <location>
        <begin position="286"/>
        <end position="334"/>
    </location>
</feature>
<dbReference type="Pfam" id="PF13922">
    <property type="entry name" value="PHD_3"/>
    <property type="match status" value="1"/>
</dbReference>
<evidence type="ECO:0000313" key="13">
    <source>
        <dbReference type="Proteomes" id="UP001461498"/>
    </source>
</evidence>
<dbReference type="InterPro" id="IPR044867">
    <property type="entry name" value="DEUBAD_dom"/>
</dbReference>
<protein>
    <recommendedName>
        <fullName evidence="11">DEUBAD domain-containing protein</fullName>
    </recommendedName>
</protein>
<comment type="subcellular location">
    <subcellularLocation>
        <location evidence="1">Nucleus</location>
    </subcellularLocation>
</comment>
<dbReference type="InterPro" id="IPR028020">
    <property type="entry name" value="ASX_DEUBAD_dom"/>
</dbReference>
<keyword evidence="8" id="KW-0804">Transcription</keyword>
<keyword evidence="3" id="KW-0678">Repressor</keyword>
<feature type="domain" description="DEUBAD" evidence="11">
    <location>
        <begin position="171"/>
        <end position="281"/>
    </location>
</feature>
<gene>
    <name evidence="12" type="ORF">O3M35_005319</name>
</gene>
<dbReference type="PROSITE" id="PS51916">
    <property type="entry name" value="DEUBAD"/>
    <property type="match status" value="1"/>
</dbReference>
<feature type="region of interest" description="Disordered" evidence="10">
    <location>
        <begin position="891"/>
        <end position="911"/>
    </location>
</feature>
<evidence type="ECO:0000256" key="8">
    <source>
        <dbReference type="ARBA" id="ARBA00023163"/>
    </source>
</evidence>
<keyword evidence="4" id="KW-0479">Metal-binding</keyword>
<dbReference type="PANTHER" id="PTHR13578">
    <property type="entry name" value="ADDITIONAL SEX COMBS LIKE PROTEIN ASXL"/>
    <property type="match status" value="1"/>
</dbReference>
<feature type="compositionally biased region" description="Basic and acidic residues" evidence="10">
    <location>
        <begin position="458"/>
        <end position="470"/>
    </location>
</feature>
<feature type="compositionally biased region" description="Polar residues" evidence="10">
    <location>
        <begin position="643"/>
        <end position="653"/>
    </location>
</feature>
<comment type="caution">
    <text evidence="12">The sequence shown here is derived from an EMBL/GenBank/DDBJ whole genome shotgun (WGS) entry which is preliminary data.</text>
</comment>
<name>A0AAW1DQE9_9HEMI</name>
<dbReference type="InterPro" id="IPR026905">
    <property type="entry name" value="ASX-like_PHD"/>
</dbReference>
<dbReference type="GO" id="GO:0003677">
    <property type="term" value="F:DNA binding"/>
    <property type="evidence" value="ECO:0007669"/>
    <property type="project" value="InterPro"/>
</dbReference>
<feature type="compositionally biased region" description="Polar residues" evidence="10">
    <location>
        <begin position="472"/>
        <end position="484"/>
    </location>
</feature>
<evidence type="ECO:0000256" key="10">
    <source>
        <dbReference type="SAM" id="MobiDB-lite"/>
    </source>
</evidence>
<feature type="region of interest" description="Disordered" evidence="10">
    <location>
        <begin position="1072"/>
        <end position="1102"/>
    </location>
</feature>
<accession>A0AAW1DQE9</accession>
<feature type="compositionally biased region" description="Polar residues" evidence="10">
    <location>
        <begin position="580"/>
        <end position="603"/>
    </location>
</feature>
<evidence type="ECO:0000256" key="6">
    <source>
        <dbReference type="ARBA" id="ARBA00022833"/>
    </source>
</evidence>
<evidence type="ECO:0000256" key="3">
    <source>
        <dbReference type="ARBA" id="ARBA00022491"/>
    </source>
</evidence>
<reference evidence="12 13" key="1">
    <citation type="submission" date="2022-12" db="EMBL/GenBank/DDBJ databases">
        <title>Chromosome-level genome assembly of true bugs.</title>
        <authorList>
            <person name="Ma L."/>
            <person name="Li H."/>
        </authorList>
    </citation>
    <scope>NUCLEOTIDE SEQUENCE [LARGE SCALE GENOMIC DNA]</scope>
    <source>
        <strain evidence="12">Lab_2022b</strain>
    </source>
</reference>
<dbReference type="GO" id="GO:0003682">
    <property type="term" value="F:chromatin binding"/>
    <property type="evidence" value="ECO:0007669"/>
    <property type="project" value="TreeGrafter"/>
</dbReference>
<keyword evidence="6" id="KW-0862">Zinc</keyword>
<feature type="compositionally biased region" description="Basic and acidic residues" evidence="10">
    <location>
        <begin position="385"/>
        <end position="395"/>
    </location>
</feature>
<evidence type="ECO:0000313" key="12">
    <source>
        <dbReference type="EMBL" id="KAK9510570.1"/>
    </source>
</evidence>
<evidence type="ECO:0000256" key="1">
    <source>
        <dbReference type="ARBA" id="ARBA00004123"/>
    </source>
</evidence>
<evidence type="ECO:0000259" key="11">
    <source>
        <dbReference type="PROSITE" id="PS51916"/>
    </source>
</evidence>
<feature type="region of interest" description="Disordered" evidence="10">
    <location>
        <begin position="994"/>
        <end position="1013"/>
    </location>
</feature>
<feature type="compositionally biased region" description="Basic and acidic residues" evidence="10">
    <location>
        <begin position="403"/>
        <end position="420"/>
    </location>
</feature>
<dbReference type="EMBL" id="JAPXFL010000002">
    <property type="protein sequence ID" value="KAK9510570.1"/>
    <property type="molecule type" value="Genomic_DNA"/>
</dbReference>
<feature type="region of interest" description="Disordered" evidence="10">
    <location>
        <begin position="931"/>
        <end position="956"/>
    </location>
</feature>
<dbReference type="GO" id="GO:0035517">
    <property type="term" value="C:PR-DUB complex"/>
    <property type="evidence" value="ECO:0007669"/>
    <property type="project" value="TreeGrafter"/>
</dbReference>
<proteinExistence type="inferred from homology"/>
<evidence type="ECO:0000256" key="9">
    <source>
        <dbReference type="ARBA" id="ARBA00023242"/>
    </source>
</evidence>
<evidence type="ECO:0000256" key="5">
    <source>
        <dbReference type="ARBA" id="ARBA00022771"/>
    </source>
</evidence>
<feature type="compositionally biased region" description="Basic and acidic residues" evidence="10">
    <location>
        <begin position="520"/>
        <end position="530"/>
    </location>
</feature>
<feature type="compositionally biased region" description="Pro residues" evidence="10">
    <location>
        <begin position="896"/>
        <end position="906"/>
    </location>
</feature>
<keyword evidence="5" id="KW-0863">Zinc-finger</keyword>
<feature type="compositionally biased region" description="Polar residues" evidence="10">
    <location>
        <begin position="492"/>
        <end position="513"/>
    </location>
</feature>
<dbReference type="Proteomes" id="UP001461498">
    <property type="component" value="Unassembled WGS sequence"/>
</dbReference>
<dbReference type="AlphaFoldDB" id="A0AAW1DQE9"/>
<evidence type="ECO:0000256" key="7">
    <source>
        <dbReference type="ARBA" id="ARBA00023015"/>
    </source>
</evidence>
<keyword evidence="7" id="KW-0805">Transcription regulation</keyword>
<keyword evidence="13" id="KW-1185">Reference proteome</keyword>
<comment type="similarity">
    <text evidence="2">Belongs to the Asx family.</text>
</comment>
<feature type="region of interest" description="Disordered" evidence="10">
    <location>
        <begin position="349"/>
        <end position="676"/>
    </location>
</feature>
<organism evidence="12 13">
    <name type="scientific">Rhynocoris fuscipes</name>
    <dbReference type="NCBI Taxonomy" id="488301"/>
    <lineage>
        <taxon>Eukaryota</taxon>
        <taxon>Metazoa</taxon>
        <taxon>Ecdysozoa</taxon>
        <taxon>Arthropoda</taxon>
        <taxon>Hexapoda</taxon>
        <taxon>Insecta</taxon>
        <taxon>Pterygota</taxon>
        <taxon>Neoptera</taxon>
        <taxon>Paraneoptera</taxon>
        <taxon>Hemiptera</taxon>
        <taxon>Heteroptera</taxon>
        <taxon>Panheteroptera</taxon>
        <taxon>Cimicomorpha</taxon>
        <taxon>Reduviidae</taxon>
        <taxon>Harpactorinae</taxon>
        <taxon>Harpactorini</taxon>
        <taxon>Rhynocoris</taxon>
    </lineage>
</organism>
<feature type="compositionally biased region" description="Gly residues" evidence="10">
    <location>
        <begin position="1075"/>
        <end position="1086"/>
    </location>
</feature>
<feature type="compositionally biased region" description="Polar residues" evidence="10">
    <location>
        <begin position="426"/>
        <end position="435"/>
    </location>
</feature>
<sequence length="1153" mass="125294">MEETTNHVSETQELKQSQALSPLKIHKVKGGADDVEEDVARIGIPGAVWSVTGTEKDGVAAKANTKDARVAQTHSKKVIKHALRQQAKRRRKNTTIAAGNIAPVQRLSLSPNCDLEDLSIETACYRQPTMAEVLASIPGFSVKPRKRSNKKLSAAAQIEQTKEGCVDLETPDSILVNTNLRSLLNKHTFSSLPPLYQYKLLQLLPHVDRVPVSDAMFRLSASGLNNEFFARACLDWKERLAEGEFTPENQAKLKAEQEKEKSKLDPWKLKHFEPLWGESLREWPSLPPNSLTSNVTTSTATSISSSTTSVTTTKSSNKVKVAKPPPPPPPLRTVGAVTRAVASLREKRLAEQAISPLPNKKNKNQDTKEISPKNVPNEEPVQNSVKEESLKEETSKVSPKPLEIVKNETDMEDLPVKEGAEAASDFTASSNNSETDPIAQAVSPNDNPPVLVTQTEIHSPESNKPEKEIVENEQSSMNQLNSEMTVDLSLEMETSQPTDNSPSPSAPTTTEEQYLTALSIEKDFHEMESKADEEESDIKESPKELDSLTIDTKIDGDSSCMMEKESPAEATEVSDEVSQEAPSVQCETTVSSDLDSIAKTNNESEPDLKISNDMEVMEESQSSEVSQKESLRAPSSELIDSVDATSEQESQMDLSPYIVDLPNESSSEGMDKNPEKCSMEVVSVKDESKMIELSMKNEAFSKPNIDEDWEIIKVDPNSENSTDVEHTMEKDMIVEENKKGNKEDCEEKNDSESYYQQMLYQQSLKEDEAALLAAAWDVVESSEFQDVTLQQPVSVIPCQEELEVRVQESSLPAPQWDFPSPHKEQQSQGHVKLELEVTLTPEVDNQVSSTVGQSCSGGGNRSVTVNEMRSATPVTVIPPTTIVCLPQAPPTVSASPAPPLAAPPPLHTSSSSSALPYLALTTSTPVRAVPTKTVTKGASGGRHTNRNSHKPPPGAVNLERSYQICQAVIQNSPNRHQLRCQLKPPPSLLAKAARAATTSRTRPPLPPQGRPQSQQQHVLLKHVFTSSHGIPVNMAVLPPQHNNSQVSSEYVMLREVRRSNSAPPSNVDVLQQSAGGAGGSGGGAGAASGLIGRGRPASVGGPRPPDYIGGLASQDNTCACSLKAMIVCAKCGAFCHNDCVTASRLCITCCDIR</sequence>
<evidence type="ECO:0000256" key="4">
    <source>
        <dbReference type="ARBA" id="ARBA00022723"/>
    </source>
</evidence>
<dbReference type="GO" id="GO:0008270">
    <property type="term" value="F:zinc ion binding"/>
    <property type="evidence" value="ECO:0007669"/>
    <property type="project" value="UniProtKB-KW"/>
</dbReference>
<dbReference type="GO" id="GO:0045944">
    <property type="term" value="P:positive regulation of transcription by RNA polymerase II"/>
    <property type="evidence" value="ECO:0007669"/>
    <property type="project" value="TreeGrafter"/>
</dbReference>